<organism evidence="2 4">
    <name type="scientific">Kribbella speibonae</name>
    <dbReference type="NCBI Taxonomy" id="1572660"/>
    <lineage>
        <taxon>Bacteria</taxon>
        <taxon>Bacillati</taxon>
        <taxon>Actinomycetota</taxon>
        <taxon>Actinomycetes</taxon>
        <taxon>Propionibacteriales</taxon>
        <taxon>Kribbellaceae</taxon>
        <taxon>Kribbella</taxon>
    </lineage>
</organism>
<evidence type="ECO:0000313" key="4">
    <source>
        <dbReference type="Proteomes" id="UP000294225"/>
    </source>
</evidence>
<evidence type="ECO:0000313" key="1">
    <source>
        <dbReference type="EMBL" id="TCC26713.1"/>
    </source>
</evidence>
<comment type="caution">
    <text evidence="2">The sequence shown here is derived from an EMBL/GenBank/DDBJ whole genome shotgun (WGS) entry which is preliminary data.</text>
</comment>
<proteinExistence type="predicted"/>
<dbReference type="Proteomes" id="UP000294225">
    <property type="component" value="Unassembled WGS sequence"/>
</dbReference>
<sequence length="149" mass="15943">MPPRPPPASPARSEAQVPAGDAFTPDQLYDIERAVRYAEETSGLHFSVYVGGADSETRPFAIELLNELDDPDRTVLVYVDPAGRRLEIVTGELAKRQLSDTSAGLAALTMQTSFATGDLTGGLVTGVQQLGTHAHQPPLLHANDEAHKL</sequence>
<evidence type="ECO:0000313" key="2">
    <source>
        <dbReference type="EMBL" id="TCC38799.1"/>
    </source>
</evidence>
<dbReference type="InterPro" id="IPR033437">
    <property type="entry name" value="DUF5130"/>
</dbReference>
<gene>
    <name evidence="1" type="ORF">E0H58_01405</name>
    <name evidence="2" type="ORF">E0H92_20660</name>
</gene>
<dbReference type="EMBL" id="SJKC01000002">
    <property type="protein sequence ID" value="TCC38799.1"/>
    <property type="molecule type" value="Genomic_DNA"/>
</dbReference>
<dbReference type="Proteomes" id="UP000292385">
    <property type="component" value="Unassembled WGS sequence"/>
</dbReference>
<reference evidence="3 4" key="1">
    <citation type="submission" date="2019-02" db="EMBL/GenBank/DDBJ databases">
        <title>Kribbella capetownensis sp. nov. and Kribbella speibonae sp. nov., isolated from soil.</title>
        <authorList>
            <person name="Curtis S.M."/>
            <person name="Norton I."/>
            <person name="Everest G.J."/>
            <person name="Meyers P.R."/>
        </authorList>
    </citation>
    <scope>NUCLEOTIDE SEQUENCE [LARGE SCALE GENOMIC DNA]</scope>
    <source>
        <strain evidence="1 3">SK5</strain>
        <strain evidence="2 4">YM55</strain>
    </source>
</reference>
<evidence type="ECO:0000313" key="3">
    <source>
        <dbReference type="Proteomes" id="UP000292385"/>
    </source>
</evidence>
<dbReference type="Gene3D" id="3.10.310.50">
    <property type="match status" value="1"/>
</dbReference>
<keyword evidence="3" id="KW-1185">Reference proteome</keyword>
<accession>A0A4R0IZ85</accession>
<dbReference type="Pfam" id="PF17174">
    <property type="entry name" value="DUF5130"/>
    <property type="match status" value="1"/>
</dbReference>
<dbReference type="EMBL" id="SJJY01000001">
    <property type="protein sequence ID" value="TCC26713.1"/>
    <property type="molecule type" value="Genomic_DNA"/>
</dbReference>
<dbReference type="AlphaFoldDB" id="A0A4R0IZ85"/>
<protein>
    <submittedName>
        <fullName evidence="2">DUF5130 family protein</fullName>
    </submittedName>
</protein>
<name>A0A4R0IZ85_9ACTN</name>